<gene>
    <name evidence="1" type="ORF">GA0070563_10183</name>
</gene>
<name>A0A1C4TXU5_9ACTN</name>
<reference evidence="2" key="1">
    <citation type="submission" date="2016-06" db="EMBL/GenBank/DDBJ databases">
        <authorList>
            <person name="Varghese N."/>
            <person name="Submissions Spin"/>
        </authorList>
    </citation>
    <scope>NUCLEOTIDE SEQUENCE [LARGE SCALE GENOMIC DNA]</scope>
    <source>
        <strain evidence="2">DSM 43168</strain>
    </source>
</reference>
<accession>A0A1C4TXU5</accession>
<keyword evidence="2" id="KW-1185">Reference proteome</keyword>
<organism evidence="1 2">
    <name type="scientific">Micromonospora carbonacea</name>
    <dbReference type="NCBI Taxonomy" id="47853"/>
    <lineage>
        <taxon>Bacteria</taxon>
        <taxon>Bacillati</taxon>
        <taxon>Actinomycetota</taxon>
        <taxon>Actinomycetes</taxon>
        <taxon>Micromonosporales</taxon>
        <taxon>Micromonosporaceae</taxon>
        <taxon>Micromonospora</taxon>
    </lineage>
</organism>
<dbReference type="EMBL" id="FMCT01000001">
    <property type="protein sequence ID" value="SCE64258.1"/>
    <property type="molecule type" value="Genomic_DNA"/>
</dbReference>
<dbReference type="AlphaFoldDB" id="A0A1C4TXU5"/>
<proteinExistence type="predicted"/>
<evidence type="ECO:0000313" key="2">
    <source>
        <dbReference type="Proteomes" id="UP000183585"/>
    </source>
</evidence>
<sequence>MSIPVELLTAAGAAFAGTMGTDMYQYARARFKELAGHHGSSGEDPAELQQLDMLEHAVAALEPTQRPAFSKGVQVPVEKIISTCVDENRLKDLEEFVRILQAKLTELGPTLAHQTVTGNYALGDINTAGRDNNFGMNR</sequence>
<dbReference type="Proteomes" id="UP000183585">
    <property type="component" value="Unassembled WGS sequence"/>
</dbReference>
<dbReference type="RefSeq" id="WP_141723599.1">
    <property type="nucleotide sequence ID" value="NZ_FMCT01000001.1"/>
</dbReference>
<evidence type="ECO:0000313" key="1">
    <source>
        <dbReference type="EMBL" id="SCE64258.1"/>
    </source>
</evidence>
<protein>
    <submittedName>
        <fullName evidence="1">Uncharacterized protein</fullName>
    </submittedName>
</protein>